<keyword evidence="3" id="KW-0862">Zinc</keyword>
<evidence type="ECO:0000313" key="7">
    <source>
        <dbReference type="EMBL" id="CAH3107304.1"/>
    </source>
</evidence>
<dbReference type="GO" id="GO:0003677">
    <property type="term" value="F:DNA binding"/>
    <property type="evidence" value="ECO:0007669"/>
    <property type="project" value="UniProtKB-UniRule"/>
</dbReference>
<evidence type="ECO:0000256" key="5">
    <source>
        <dbReference type="PROSITE-ProRule" id="PRU00309"/>
    </source>
</evidence>
<dbReference type="SUPFAM" id="SSF57716">
    <property type="entry name" value="Glucocorticoid receptor-like (DNA-binding domain)"/>
    <property type="match status" value="1"/>
</dbReference>
<accession>A0AAU9W7Z6</accession>
<gene>
    <name evidence="7" type="ORF">PMEA_00001958</name>
</gene>
<reference evidence="7 8" key="1">
    <citation type="submission" date="2022-05" db="EMBL/GenBank/DDBJ databases">
        <authorList>
            <consortium name="Genoscope - CEA"/>
            <person name="William W."/>
        </authorList>
    </citation>
    <scope>NUCLEOTIDE SEQUENCE [LARGE SCALE GENOMIC DNA]</scope>
</reference>
<dbReference type="SMART" id="SM00980">
    <property type="entry name" value="THAP"/>
    <property type="match status" value="1"/>
</dbReference>
<dbReference type="PANTHER" id="PTHR23080:SF144">
    <property type="entry name" value="SPINDLE AND KINETOCHORE ASSOCIATED COMPLEX SUBUNIT 3"/>
    <property type="match status" value="1"/>
</dbReference>
<evidence type="ECO:0000256" key="2">
    <source>
        <dbReference type="ARBA" id="ARBA00022771"/>
    </source>
</evidence>
<evidence type="ECO:0000256" key="1">
    <source>
        <dbReference type="ARBA" id="ARBA00022723"/>
    </source>
</evidence>
<name>A0AAU9W7Z6_9CNID</name>
<dbReference type="InterPro" id="IPR006612">
    <property type="entry name" value="THAP_Znf"/>
</dbReference>
<sequence>MVLCLFADCHARSGRDRDVSFFRVPVIDKNHGEEAEELSTERRTKWIAAISRDDLTEQILKNDRVCNRHFVSSRPAKPRDNYNVDRVPTLNLGHTKRKAEYAGEAVQERAERAKVRRKKKLDEAKTTIEEKRLRLNDEGAQVSIISFTSTSYDLDTTTEEIVLSYGNQEPGKNEKCRQTEVKSFGEMSTRTEGLARTPKLKFHDASSQTNKFDYLFSANKKVTDFDEEYFRNSDDKVLFYIGLPSYEILNFVFDSCHRLLLVAPKHRVLFKNLLWS</sequence>
<organism evidence="7 8">
    <name type="scientific">Pocillopora meandrina</name>
    <dbReference type="NCBI Taxonomy" id="46732"/>
    <lineage>
        <taxon>Eukaryota</taxon>
        <taxon>Metazoa</taxon>
        <taxon>Cnidaria</taxon>
        <taxon>Anthozoa</taxon>
        <taxon>Hexacorallia</taxon>
        <taxon>Scleractinia</taxon>
        <taxon>Astrocoeniina</taxon>
        <taxon>Pocilloporidae</taxon>
        <taxon>Pocillopora</taxon>
    </lineage>
</organism>
<dbReference type="GO" id="GO:0008270">
    <property type="term" value="F:zinc ion binding"/>
    <property type="evidence" value="ECO:0007669"/>
    <property type="project" value="UniProtKB-KW"/>
</dbReference>
<keyword evidence="4 5" id="KW-0238">DNA-binding</keyword>
<proteinExistence type="predicted"/>
<evidence type="ECO:0000256" key="4">
    <source>
        <dbReference type="ARBA" id="ARBA00023125"/>
    </source>
</evidence>
<evidence type="ECO:0000259" key="6">
    <source>
        <dbReference type="PROSITE" id="PS50950"/>
    </source>
</evidence>
<comment type="caution">
    <text evidence="7">The sequence shown here is derived from an EMBL/GenBank/DDBJ whole genome shotgun (WGS) entry which is preliminary data.</text>
</comment>
<keyword evidence="1" id="KW-0479">Metal-binding</keyword>
<keyword evidence="2 5" id="KW-0863">Zinc-finger</keyword>
<dbReference type="Pfam" id="PF05485">
    <property type="entry name" value="THAP"/>
    <property type="match status" value="1"/>
</dbReference>
<dbReference type="EMBL" id="CALNXJ010000010">
    <property type="protein sequence ID" value="CAH3107304.1"/>
    <property type="molecule type" value="Genomic_DNA"/>
</dbReference>
<dbReference type="AlphaFoldDB" id="A0AAU9W7Z6"/>
<evidence type="ECO:0000256" key="3">
    <source>
        <dbReference type="ARBA" id="ARBA00022833"/>
    </source>
</evidence>
<dbReference type="PROSITE" id="PS50950">
    <property type="entry name" value="ZF_THAP"/>
    <property type="match status" value="1"/>
</dbReference>
<dbReference type="Proteomes" id="UP001159428">
    <property type="component" value="Unassembled WGS sequence"/>
</dbReference>
<feature type="domain" description="THAP-type" evidence="6">
    <location>
        <begin position="1"/>
        <end position="91"/>
    </location>
</feature>
<dbReference type="PANTHER" id="PTHR23080">
    <property type="entry name" value="THAP DOMAIN PROTEIN"/>
    <property type="match status" value="1"/>
</dbReference>
<protein>
    <recommendedName>
        <fullName evidence="6">THAP-type domain-containing protein</fullName>
    </recommendedName>
</protein>
<evidence type="ECO:0000313" key="8">
    <source>
        <dbReference type="Proteomes" id="UP001159428"/>
    </source>
</evidence>
<keyword evidence="8" id="KW-1185">Reference proteome</keyword>